<evidence type="ECO:0000256" key="1">
    <source>
        <dbReference type="SAM" id="MobiDB-lite"/>
    </source>
</evidence>
<feature type="compositionally biased region" description="Polar residues" evidence="1">
    <location>
        <begin position="198"/>
        <end position="208"/>
    </location>
</feature>
<organism evidence="2 3">
    <name type="scientific">Corynespora cassiicola Philippines</name>
    <dbReference type="NCBI Taxonomy" id="1448308"/>
    <lineage>
        <taxon>Eukaryota</taxon>
        <taxon>Fungi</taxon>
        <taxon>Dikarya</taxon>
        <taxon>Ascomycota</taxon>
        <taxon>Pezizomycotina</taxon>
        <taxon>Dothideomycetes</taxon>
        <taxon>Pleosporomycetidae</taxon>
        <taxon>Pleosporales</taxon>
        <taxon>Corynesporascaceae</taxon>
        <taxon>Corynespora</taxon>
    </lineage>
</organism>
<proteinExistence type="predicted"/>
<reference evidence="2 3" key="1">
    <citation type="journal article" date="2018" name="Front. Microbiol.">
        <title>Genome-Wide Analysis of Corynespora cassiicola Leaf Fall Disease Putative Effectors.</title>
        <authorList>
            <person name="Lopez D."/>
            <person name="Ribeiro S."/>
            <person name="Label P."/>
            <person name="Fumanal B."/>
            <person name="Venisse J.S."/>
            <person name="Kohler A."/>
            <person name="de Oliveira R.R."/>
            <person name="Labutti K."/>
            <person name="Lipzen A."/>
            <person name="Lail K."/>
            <person name="Bauer D."/>
            <person name="Ohm R.A."/>
            <person name="Barry K.W."/>
            <person name="Spatafora J."/>
            <person name="Grigoriev I.V."/>
            <person name="Martin F.M."/>
            <person name="Pujade-Renaud V."/>
        </authorList>
    </citation>
    <scope>NUCLEOTIDE SEQUENCE [LARGE SCALE GENOMIC DNA]</scope>
    <source>
        <strain evidence="2 3">Philippines</strain>
    </source>
</reference>
<accession>A0A2T2NJD7</accession>
<sequence length="220" mass="24114">MNAQAQTTAPHSQIPTPMGIARRRDYKHYNSTAAGSMERFLREIHRLTKTDKSNLGTSSLCFWESHDCLGNSGLIQLLGLVVSHPELDPPTIDNQEAASRPAAPSLGYAQSQLRGIMPGQTTPDQVPLADYLIIVVYLFSLCKDVRTIEVPAEWADDFAWTSADFPLLDHADKTVLSDGRIRWGPEVVITDDEDGYENGTSNGESSVGHSAVAERSMSLE</sequence>
<protein>
    <submittedName>
        <fullName evidence="2">Uncharacterized protein</fullName>
    </submittedName>
</protein>
<evidence type="ECO:0000313" key="2">
    <source>
        <dbReference type="EMBL" id="PSN65551.1"/>
    </source>
</evidence>
<dbReference type="EMBL" id="KZ678137">
    <property type="protein sequence ID" value="PSN65551.1"/>
    <property type="molecule type" value="Genomic_DNA"/>
</dbReference>
<gene>
    <name evidence="2" type="ORF">BS50DRAFT_636313</name>
</gene>
<dbReference type="OrthoDB" id="10638883at2759"/>
<dbReference type="Proteomes" id="UP000240883">
    <property type="component" value="Unassembled WGS sequence"/>
</dbReference>
<feature type="region of interest" description="Disordered" evidence="1">
    <location>
        <begin position="191"/>
        <end position="220"/>
    </location>
</feature>
<evidence type="ECO:0000313" key="3">
    <source>
        <dbReference type="Proteomes" id="UP000240883"/>
    </source>
</evidence>
<name>A0A2T2NJD7_CORCC</name>
<dbReference type="AlphaFoldDB" id="A0A2T2NJD7"/>
<keyword evidence="3" id="KW-1185">Reference proteome</keyword>